<protein>
    <submittedName>
        <fullName evidence="2">Uncharacterized protein</fullName>
    </submittedName>
</protein>
<evidence type="ECO:0000256" key="1">
    <source>
        <dbReference type="SAM" id="MobiDB-lite"/>
    </source>
</evidence>
<dbReference type="Proteomes" id="UP000466442">
    <property type="component" value="Unassembled WGS sequence"/>
</dbReference>
<dbReference type="EMBL" id="WIXP02000008">
    <property type="protein sequence ID" value="KAF6205999.1"/>
    <property type="molecule type" value="Genomic_DNA"/>
</dbReference>
<evidence type="ECO:0000313" key="2">
    <source>
        <dbReference type="EMBL" id="KAF6205999.1"/>
    </source>
</evidence>
<feature type="region of interest" description="Disordered" evidence="1">
    <location>
        <begin position="115"/>
        <end position="164"/>
    </location>
</feature>
<comment type="caution">
    <text evidence="2">The sequence shown here is derived from an EMBL/GenBank/DDBJ whole genome shotgun (WGS) entry which is preliminary data.</text>
</comment>
<feature type="compositionally biased region" description="Low complexity" evidence="1">
    <location>
        <begin position="115"/>
        <end position="124"/>
    </location>
</feature>
<evidence type="ECO:0000313" key="3">
    <source>
        <dbReference type="Proteomes" id="UP000466442"/>
    </source>
</evidence>
<feature type="compositionally biased region" description="Pro residues" evidence="1">
    <location>
        <begin position="14"/>
        <end position="24"/>
    </location>
</feature>
<organism evidence="2 3">
    <name type="scientific">Apolygus lucorum</name>
    <name type="common">Small green plant bug</name>
    <name type="synonym">Lygocoris lucorum</name>
    <dbReference type="NCBI Taxonomy" id="248454"/>
    <lineage>
        <taxon>Eukaryota</taxon>
        <taxon>Metazoa</taxon>
        <taxon>Ecdysozoa</taxon>
        <taxon>Arthropoda</taxon>
        <taxon>Hexapoda</taxon>
        <taxon>Insecta</taxon>
        <taxon>Pterygota</taxon>
        <taxon>Neoptera</taxon>
        <taxon>Paraneoptera</taxon>
        <taxon>Hemiptera</taxon>
        <taxon>Heteroptera</taxon>
        <taxon>Panheteroptera</taxon>
        <taxon>Cimicomorpha</taxon>
        <taxon>Miridae</taxon>
        <taxon>Mirini</taxon>
        <taxon>Apolygus</taxon>
    </lineage>
</organism>
<feature type="region of interest" description="Disordered" evidence="1">
    <location>
        <begin position="1"/>
        <end position="70"/>
    </location>
</feature>
<dbReference type="PRINTS" id="PR01217">
    <property type="entry name" value="PRICHEXTENSN"/>
</dbReference>
<feature type="compositionally biased region" description="Low complexity" evidence="1">
    <location>
        <begin position="135"/>
        <end position="149"/>
    </location>
</feature>
<feature type="compositionally biased region" description="Pro residues" evidence="1">
    <location>
        <begin position="125"/>
        <end position="134"/>
    </location>
</feature>
<reference evidence="2" key="1">
    <citation type="journal article" date="2021" name="Mol. Ecol. Resour.">
        <title>Apolygus lucorum genome provides insights into omnivorousness and mesophyll feeding.</title>
        <authorList>
            <person name="Liu Y."/>
            <person name="Liu H."/>
            <person name="Wang H."/>
            <person name="Huang T."/>
            <person name="Liu B."/>
            <person name="Yang B."/>
            <person name="Yin L."/>
            <person name="Li B."/>
            <person name="Zhang Y."/>
            <person name="Zhang S."/>
            <person name="Jiang F."/>
            <person name="Zhang X."/>
            <person name="Ren Y."/>
            <person name="Wang B."/>
            <person name="Wang S."/>
            <person name="Lu Y."/>
            <person name="Wu K."/>
            <person name="Fan W."/>
            <person name="Wang G."/>
        </authorList>
    </citation>
    <scope>NUCLEOTIDE SEQUENCE</scope>
    <source>
        <strain evidence="2">12Hb</strain>
    </source>
</reference>
<dbReference type="AlphaFoldDB" id="A0A8S9XBR0"/>
<gene>
    <name evidence="2" type="ORF">GE061_017223</name>
</gene>
<name>A0A8S9XBR0_APOLU</name>
<sequence>MSSQTLHNDLRLMPSPPPPPPPPRLSSTTATAVLPTVRKPTRPLPPGSSKRPEATAQSKESATKPLPLPPRQIMSITAAMDSPRPPLPSLLFSIPPYKGNCTDCCIHGWHLPRTSSITTQTPTRTSPPTPPAYIPTPITDLRAASQKSPSPKPPPPKSRPKSSVPHSTMKLLWAAVVVVSLVDAIDKKGFAKKTGFDVLEKKQNVVNLLTYIGNFANLYLEVAEKVVSVCEQSLPDKPEELRLIRRPLGDAKQALHDLGMKPIRQLLLEHKPAAKVKISKKDLEVWQRINEFGYQLAKAGDLLNKSSTNELPLVHYNDRVPESSKPLAEQKEDYKKAHVMMRYLHLMISSVAQTVYLSKYLPTYLKQHSHIALKIEKGEKAIKTTEENLSRLEKNLYSFSQGYMNALHGLKTKAGCSKYNAHNHLLKQTGTIRKRSKKIRNQGQKKGKKMIMSLPDFVKESSRRAKIGGARLVLESYVNDSDQECDLVWAIEEDKANESGSDTEIASIAKSRNRYDSESDNDYDENIGSAMLNFDDSSLRMSVILRE</sequence>
<accession>A0A8S9XBR0</accession>
<proteinExistence type="predicted"/>
<keyword evidence="3" id="KW-1185">Reference proteome</keyword>